<dbReference type="InterPro" id="IPR044076">
    <property type="entry name" value="Ribosomal_P2"/>
</dbReference>
<evidence type="ECO:0000256" key="3">
    <source>
        <dbReference type="ARBA" id="ARBA00011266"/>
    </source>
</evidence>
<organism evidence="7 8">
    <name type="scientific">Striga hermonthica</name>
    <name type="common">Purple witchweed</name>
    <name type="synonym">Buchnera hermonthica</name>
    <dbReference type="NCBI Taxonomy" id="68872"/>
    <lineage>
        <taxon>Eukaryota</taxon>
        <taxon>Viridiplantae</taxon>
        <taxon>Streptophyta</taxon>
        <taxon>Embryophyta</taxon>
        <taxon>Tracheophyta</taxon>
        <taxon>Spermatophyta</taxon>
        <taxon>Magnoliopsida</taxon>
        <taxon>eudicotyledons</taxon>
        <taxon>Gunneridae</taxon>
        <taxon>Pentapetalae</taxon>
        <taxon>asterids</taxon>
        <taxon>lamiids</taxon>
        <taxon>Lamiales</taxon>
        <taxon>Orobanchaceae</taxon>
        <taxon>Buchnereae</taxon>
        <taxon>Striga</taxon>
    </lineage>
</organism>
<dbReference type="Gene3D" id="1.10.10.1410">
    <property type="match status" value="1"/>
</dbReference>
<protein>
    <submittedName>
        <fullName evidence="7">60S acidic ribosomal protein P2-4</fullName>
    </submittedName>
</protein>
<evidence type="ECO:0000256" key="1">
    <source>
        <dbReference type="ARBA" id="ARBA00003362"/>
    </source>
</evidence>
<comment type="function">
    <text evidence="1">Plays an important role in the elongation step of protein synthesis.</text>
</comment>
<accession>A0A9N7NNI4</accession>
<proteinExistence type="inferred from homology"/>
<evidence type="ECO:0000256" key="2">
    <source>
        <dbReference type="ARBA" id="ARBA00005436"/>
    </source>
</evidence>
<dbReference type="GO" id="GO:0003735">
    <property type="term" value="F:structural constituent of ribosome"/>
    <property type="evidence" value="ECO:0007669"/>
    <property type="project" value="InterPro"/>
</dbReference>
<keyword evidence="4 7" id="KW-0689">Ribosomal protein</keyword>
<dbReference type="InterPro" id="IPR038716">
    <property type="entry name" value="P1/P2_N_sf"/>
</dbReference>
<evidence type="ECO:0000313" key="7">
    <source>
        <dbReference type="EMBL" id="CAA0833704.1"/>
    </source>
</evidence>
<evidence type="ECO:0000256" key="5">
    <source>
        <dbReference type="ARBA" id="ARBA00023274"/>
    </source>
</evidence>
<name>A0A9N7NNI4_STRHE</name>
<evidence type="ECO:0000313" key="8">
    <source>
        <dbReference type="Proteomes" id="UP001153555"/>
    </source>
</evidence>
<dbReference type="HAMAP" id="MF_01478">
    <property type="entry name" value="Ribosomal_L12_arch"/>
    <property type="match status" value="1"/>
</dbReference>
<reference evidence="7" key="1">
    <citation type="submission" date="2019-12" db="EMBL/GenBank/DDBJ databases">
        <authorList>
            <person name="Scholes J."/>
        </authorList>
    </citation>
    <scope>NUCLEOTIDE SEQUENCE</scope>
</reference>
<dbReference type="Proteomes" id="UP001153555">
    <property type="component" value="Unassembled WGS sequence"/>
</dbReference>
<comment type="subunit">
    <text evidence="3">P1 and P2 exist as dimers at the large ribosomal subunit.</text>
</comment>
<dbReference type="CDD" id="cd05833">
    <property type="entry name" value="Ribosomal_P2"/>
    <property type="match status" value="1"/>
</dbReference>
<dbReference type="EMBL" id="CACSLK010027840">
    <property type="protein sequence ID" value="CAA0833704.1"/>
    <property type="molecule type" value="Genomic_DNA"/>
</dbReference>
<comment type="caution">
    <text evidence="7">The sequence shown here is derived from an EMBL/GenBank/DDBJ whole genome shotgun (WGS) entry which is preliminary data.</text>
</comment>
<dbReference type="Pfam" id="PF00428">
    <property type="entry name" value="Ribosomal_60s"/>
    <property type="match status" value="1"/>
</dbReference>
<dbReference type="PANTHER" id="PTHR21141">
    <property type="entry name" value="60S ACIDIC RIBOSOMAL PROTEIN FAMILY MEMBER"/>
    <property type="match status" value="1"/>
</dbReference>
<dbReference type="AlphaFoldDB" id="A0A9N7NNI4"/>
<dbReference type="FunFam" id="1.10.10.1410:FF:000002">
    <property type="entry name" value="60S acidic ribosomal protein P2"/>
    <property type="match status" value="1"/>
</dbReference>
<keyword evidence="5" id="KW-0687">Ribonucleoprotein</keyword>
<dbReference type="GO" id="GO:0002182">
    <property type="term" value="P:cytoplasmic translational elongation"/>
    <property type="evidence" value="ECO:0007669"/>
    <property type="project" value="InterPro"/>
</dbReference>
<feature type="region of interest" description="Disordered" evidence="6">
    <location>
        <begin position="113"/>
        <end position="132"/>
    </location>
</feature>
<dbReference type="OrthoDB" id="1227494at2759"/>
<keyword evidence="8" id="KW-1185">Reference proteome</keyword>
<sequence>MTSCFLSMVTTKSSSFSSLLILILRVEGKSGSRGNAAPSADDVKNILSSVGAEADADRVELLLSQVKGKDITELIAVGREKLASVPSCGGVVAVATSVSGGAAAPAVVETMKEEKMEEKEESDDDLGFSLFD</sequence>
<evidence type="ECO:0000256" key="4">
    <source>
        <dbReference type="ARBA" id="ARBA00022980"/>
    </source>
</evidence>
<dbReference type="InterPro" id="IPR027534">
    <property type="entry name" value="Ribosomal_P1/P2"/>
</dbReference>
<comment type="similarity">
    <text evidence="2">Belongs to the eukaryotic ribosomal protein P1/P2 family.</text>
</comment>
<gene>
    <name evidence="7" type="ORF">SHERM_28962</name>
</gene>
<dbReference type="PANTHER" id="PTHR21141:SF5">
    <property type="entry name" value="LARGE RIBOSOMAL SUBUNIT PROTEIN P2"/>
    <property type="match status" value="1"/>
</dbReference>
<evidence type="ECO:0000256" key="6">
    <source>
        <dbReference type="SAM" id="MobiDB-lite"/>
    </source>
</evidence>
<dbReference type="GO" id="GO:0022625">
    <property type="term" value="C:cytosolic large ribosomal subunit"/>
    <property type="evidence" value="ECO:0007669"/>
    <property type="project" value="InterPro"/>
</dbReference>